<organism evidence="1 2">
    <name type="scientific">Bacillus bombysepticus str. Wang</name>
    <dbReference type="NCBI Taxonomy" id="1330043"/>
    <lineage>
        <taxon>Bacteria</taxon>
        <taxon>Bacillati</taxon>
        <taxon>Bacillota</taxon>
        <taxon>Bacilli</taxon>
        <taxon>Bacillales</taxon>
        <taxon>Bacillaceae</taxon>
        <taxon>Bacillus</taxon>
        <taxon>Bacillus cereus group</taxon>
    </lineage>
</organism>
<sequence>MKSYQTLAHLYALGLGCGLWNREEVISWCDRLIEASDHPPYEIMEISLMSKAKLIYIELALLSYSRIVDEKPLVNILLSVLNEKLVAQKWNIKQAITCSTRLLVNRGLYWEEEYFDLYSLNDSYDLAQEGIHFNEKDVISAYIDTLDVFRIHFNEFEDLYLQVMKQKWQGERAGKRIIES</sequence>
<evidence type="ECO:0000313" key="2">
    <source>
        <dbReference type="Proteomes" id="UP000031778"/>
    </source>
</evidence>
<keyword evidence="1" id="KW-0418">Kinase</keyword>
<accession>A0A9W3KSA4</accession>
<gene>
    <name evidence="1" type="ORF">CY96_11330</name>
</gene>
<dbReference type="Proteomes" id="UP000031778">
    <property type="component" value="Chromosome"/>
</dbReference>
<protein>
    <submittedName>
        <fullName evidence="1">Protein kinase</fullName>
    </submittedName>
</protein>
<proteinExistence type="predicted"/>
<dbReference type="PROSITE" id="PS51257">
    <property type="entry name" value="PROKAR_LIPOPROTEIN"/>
    <property type="match status" value="1"/>
</dbReference>
<dbReference type="KEGG" id="bby:CY96_11330"/>
<dbReference type="AlphaFoldDB" id="A0A9W3KSA4"/>
<dbReference type="GO" id="GO:0016301">
    <property type="term" value="F:kinase activity"/>
    <property type="evidence" value="ECO:0007669"/>
    <property type="project" value="UniProtKB-KW"/>
</dbReference>
<reference evidence="1 2" key="1">
    <citation type="submission" date="2014-03" db="EMBL/GenBank/DDBJ databases">
        <title>The Complete Genome Sequence of Bacillus bombyseptieus.</title>
        <authorList>
            <person name="Cheng T."/>
            <person name="Lin P."/>
            <person name="Jin S."/>
            <person name="Wu Y."/>
            <person name="Fu B."/>
            <person name="Long R."/>
            <person name="Liu D."/>
            <person name="Guo Y."/>
            <person name="Peng L."/>
            <person name="Xia Q."/>
        </authorList>
    </citation>
    <scope>NUCLEOTIDE SEQUENCE [LARGE SCALE GENOMIC DNA]</scope>
    <source>
        <strain evidence="2">wang</strain>
    </source>
</reference>
<name>A0A9W3KSA4_9BACI</name>
<keyword evidence="2" id="KW-1185">Reference proteome</keyword>
<keyword evidence="1" id="KW-0808">Transferase</keyword>
<dbReference type="EMBL" id="CP007512">
    <property type="protein sequence ID" value="AHX18572.1"/>
    <property type="molecule type" value="Genomic_DNA"/>
</dbReference>
<dbReference type="RefSeq" id="WP_000844537.1">
    <property type="nucleotide sequence ID" value="NZ_CP007512.1"/>
</dbReference>
<evidence type="ECO:0000313" key="1">
    <source>
        <dbReference type="EMBL" id="AHX18572.1"/>
    </source>
</evidence>